<dbReference type="KEGG" id="nha:Nham_4183"/>
<dbReference type="AlphaFoldDB" id="Q1QG41"/>
<dbReference type="HOGENOM" id="CLU_042661_0_0_5"/>
<name>Q1QG41_NITHX</name>
<protein>
    <submittedName>
        <fullName evidence="2">Uncharacterized protein</fullName>
    </submittedName>
</protein>
<feature type="transmembrane region" description="Helical" evidence="1">
    <location>
        <begin position="81"/>
        <end position="104"/>
    </location>
</feature>
<evidence type="ECO:0000313" key="2">
    <source>
        <dbReference type="EMBL" id="ABE64806.1"/>
    </source>
</evidence>
<evidence type="ECO:0000256" key="1">
    <source>
        <dbReference type="SAM" id="Phobius"/>
    </source>
</evidence>
<organism evidence="2 3">
    <name type="scientific">Nitrobacter hamburgensis (strain DSM 10229 / NCIMB 13809 / X14)</name>
    <dbReference type="NCBI Taxonomy" id="323097"/>
    <lineage>
        <taxon>Bacteria</taxon>
        <taxon>Pseudomonadati</taxon>
        <taxon>Pseudomonadota</taxon>
        <taxon>Alphaproteobacteria</taxon>
        <taxon>Hyphomicrobiales</taxon>
        <taxon>Nitrobacteraceae</taxon>
        <taxon>Nitrobacter</taxon>
    </lineage>
</organism>
<feature type="transmembrane region" description="Helical" evidence="1">
    <location>
        <begin position="259"/>
        <end position="277"/>
    </location>
</feature>
<dbReference type="PANTHER" id="PTHR43044:SF1">
    <property type="entry name" value="QUINOL:CYTOCHROME C OXIDOREDUCTASE QUINONE-BINDING SUBUNIT 2"/>
    <property type="match status" value="1"/>
</dbReference>
<keyword evidence="1" id="KW-1133">Transmembrane helix</keyword>
<sequence length="348" mass="36517">MSARVARPFWRWPMLIAAAGALVALAVGLVASPKSVMQGWLIAFVFVSGITIGSLVLLLIHRLTGGRWGAALAPVLMPAAAMLPLLALAFLPLAFGLSALYRWASDTSMLRPAVAHVYLNQPAFLLRSAVALLGWSVLAVAVVRKRCTALMAGLGLVFHAVVISLVAVDWVLSIDSRFSSSAFAAAIAIQQLLSALALAAIAGPEARQPGAIADLAGLILATLLGTVYLALMSFIVIWYGNLPDKAAWYLLRGRDGWQWLIASAVVIGALVPLCLLLKQSFRQSRIALRLIGSLILLGIFLHVAWLIAPAFGSGAIVAASSAVVALVGLGLGLFDRVVVRLSGAAHAE</sequence>
<keyword evidence="2" id="KW-0614">Plasmid</keyword>
<feature type="transmembrane region" description="Helical" evidence="1">
    <location>
        <begin position="178"/>
        <end position="203"/>
    </location>
</feature>
<keyword evidence="1" id="KW-0812">Transmembrane</keyword>
<keyword evidence="3" id="KW-1185">Reference proteome</keyword>
<geneLocation type="plasmid" evidence="3">
    <name>pNITHX1</name>
</geneLocation>
<feature type="transmembrane region" description="Helical" evidence="1">
    <location>
        <begin position="314"/>
        <end position="334"/>
    </location>
</feature>
<proteinExistence type="predicted"/>
<feature type="transmembrane region" description="Helical" evidence="1">
    <location>
        <begin position="124"/>
        <end position="143"/>
    </location>
</feature>
<dbReference type="EMBL" id="CP000320">
    <property type="protein sequence ID" value="ABE64806.1"/>
    <property type="molecule type" value="Genomic_DNA"/>
</dbReference>
<dbReference type="RefSeq" id="WP_011504933.1">
    <property type="nucleotide sequence ID" value="NC_007959.1"/>
</dbReference>
<feature type="transmembrane region" description="Helical" evidence="1">
    <location>
        <begin position="41"/>
        <end position="60"/>
    </location>
</feature>
<dbReference type="PANTHER" id="PTHR43044">
    <property type="match status" value="1"/>
</dbReference>
<feature type="transmembrane region" description="Helical" evidence="1">
    <location>
        <begin position="215"/>
        <end position="239"/>
    </location>
</feature>
<dbReference type="Proteomes" id="UP000001953">
    <property type="component" value="Plasmid 1"/>
</dbReference>
<feature type="transmembrane region" description="Helical" evidence="1">
    <location>
        <begin position="286"/>
        <end position="308"/>
    </location>
</feature>
<reference evidence="3" key="1">
    <citation type="submission" date="2006-03" db="EMBL/GenBank/DDBJ databases">
        <title>Complete sequence of plasmid 1 of Nitrobacter hamburgensis X14.</title>
        <authorList>
            <consortium name="US DOE Joint Genome Institute"/>
            <person name="Copeland A."/>
            <person name="Lucas S."/>
            <person name="Lapidus A."/>
            <person name="Barry K."/>
            <person name="Detter J.C."/>
            <person name="Glavina del Rio T."/>
            <person name="Hammon N."/>
            <person name="Israni S."/>
            <person name="Dalin E."/>
            <person name="Tice H."/>
            <person name="Pitluck S."/>
            <person name="Chain P."/>
            <person name="Malfatti S."/>
            <person name="Shin M."/>
            <person name="Vergez L."/>
            <person name="Schmutz J."/>
            <person name="Larimer F."/>
            <person name="Land M."/>
            <person name="Hauser L."/>
            <person name="Kyrpides N."/>
            <person name="Ivanova N."/>
            <person name="Ward B."/>
            <person name="Arp D."/>
            <person name="Klotz M."/>
            <person name="Stein L."/>
            <person name="O'Mullan G."/>
            <person name="Starkenburg S."/>
            <person name="Sayavedra L."/>
            <person name="Poret-Peterson A.T."/>
            <person name="Gentry M.E."/>
            <person name="Bruce D."/>
            <person name="Richardson P."/>
        </authorList>
    </citation>
    <scope>NUCLEOTIDE SEQUENCE [LARGE SCALE GENOMIC DNA]</scope>
    <source>
        <strain evidence="3">DSM 10229 / NCIMB 13809 / X14</strain>
        <plasmid evidence="3">Plasmid pNITHX1</plasmid>
    </source>
</reference>
<keyword evidence="1" id="KW-0472">Membrane</keyword>
<evidence type="ECO:0000313" key="3">
    <source>
        <dbReference type="Proteomes" id="UP000001953"/>
    </source>
</evidence>
<gene>
    <name evidence="2" type="ordered locus">Nham_4183</name>
</gene>
<accession>Q1QG41</accession>
<feature type="transmembrane region" description="Helical" evidence="1">
    <location>
        <begin position="150"/>
        <end position="172"/>
    </location>
</feature>